<evidence type="ECO:0000256" key="1">
    <source>
        <dbReference type="SAM" id="MobiDB-lite"/>
    </source>
</evidence>
<evidence type="ECO:0000313" key="3">
    <source>
        <dbReference type="Proteomes" id="UP000283389"/>
    </source>
</evidence>
<feature type="region of interest" description="Disordered" evidence="1">
    <location>
        <begin position="251"/>
        <end position="346"/>
    </location>
</feature>
<feature type="compositionally biased region" description="Pro residues" evidence="1">
    <location>
        <begin position="300"/>
        <end position="310"/>
    </location>
</feature>
<feature type="region of interest" description="Disordered" evidence="1">
    <location>
        <begin position="178"/>
        <end position="234"/>
    </location>
</feature>
<reference evidence="2 3" key="1">
    <citation type="submission" date="2016-10" db="EMBL/GenBank/DDBJ databases">
        <title>Comparative genome analysis of multiple Pseudomonas spp. focuses on biocontrol and plant growth promoting traits.</title>
        <authorList>
            <person name="Tao X.-Y."/>
            <person name="Taylor C.G."/>
        </authorList>
    </citation>
    <scope>NUCLEOTIDE SEQUENCE [LARGE SCALE GENOMIC DNA]</scope>
    <source>
        <strain evidence="2 3">36C8</strain>
    </source>
</reference>
<name>A0A423FEM8_9PSED</name>
<organism evidence="2 3">
    <name type="scientific">Pseudomonas canadensis</name>
    <dbReference type="NCBI Taxonomy" id="915099"/>
    <lineage>
        <taxon>Bacteria</taxon>
        <taxon>Pseudomonadati</taxon>
        <taxon>Pseudomonadota</taxon>
        <taxon>Gammaproteobacteria</taxon>
        <taxon>Pseudomonadales</taxon>
        <taxon>Pseudomonadaceae</taxon>
        <taxon>Pseudomonas</taxon>
    </lineage>
</organism>
<evidence type="ECO:0000313" key="2">
    <source>
        <dbReference type="EMBL" id="ROM55957.1"/>
    </source>
</evidence>
<sequence length="346" mass="36944">MSNVSNKQILPMNTHYAQLNQSSVQADKSLEVSPSMDSMNKFLKDSGPAPKANSVPMNKESLEKLFAMFEFVVNAMRSMLAGMGVLPRQPGELDAQPQVKPGLDTKTTVLPGTDAKVVPDAKAEHKVAPRTDTKTNVLPGTDAKVVPDAKAEHKVAPGTDTKTTVLPGTDAKVVPDAKAEHKVAPEADTKTLVKPGPEVKVMPDGRTQTTTSHDGKLDAQPARPSLIPVDDKNKLSPDVSVTVQVQNCHCPHTGEKVTPQPPVTPGLDTKPSPQPPLVPALDKQPSPQPPVTPGLDTNPSPQPPVTPPTPDLTSPAPDDLIDDFSGHSQTRFDNHRANRPSLRSRF</sequence>
<dbReference type="AlphaFoldDB" id="A0A423FEM8"/>
<comment type="caution">
    <text evidence="2">The sequence shown here is derived from an EMBL/GenBank/DDBJ whole genome shotgun (WGS) entry which is preliminary data.</text>
</comment>
<dbReference type="EMBL" id="MOAZ01000003">
    <property type="protein sequence ID" value="ROM55957.1"/>
    <property type="molecule type" value="Genomic_DNA"/>
</dbReference>
<dbReference type="RefSeq" id="WP_123474334.1">
    <property type="nucleotide sequence ID" value="NZ_MOAZ01000003.1"/>
</dbReference>
<proteinExistence type="predicted"/>
<feature type="compositionally biased region" description="Basic and acidic residues" evidence="1">
    <location>
        <begin position="178"/>
        <end position="191"/>
    </location>
</feature>
<gene>
    <name evidence="2" type="ORF">BK649_03070</name>
</gene>
<accession>A0A423FEM8</accession>
<protein>
    <submittedName>
        <fullName evidence="2">Uncharacterized protein</fullName>
    </submittedName>
</protein>
<dbReference type="Proteomes" id="UP000283389">
    <property type="component" value="Unassembled WGS sequence"/>
</dbReference>